<feature type="signal peptide" evidence="2">
    <location>
        <begin position="1"/>
        <end position="32"/>
    </location>
</feature>
<keyword evidence="2" id="KW-0732">Signal</keyword>
<dbReference type="Proteomes" id="UP000033047">
    <property type="component" value="Unassembled WGS sequence"/>
</dbReference>
<comment type="caution">
    <text evidence="4">The sequence shown here is derived from an EMBL/GenBank/DDBJ whole genome shotgun (WGS) entry which is preliminary data.</text>
</comment>
<feature type="region of interest" description="Disordered" evidence="1">
    <location>
        <begin position="1565"/>
        <end position="1586"/>
    </location>
</feature>
<dbReference type="HOGENOM" id="CLU_001903_0_0_10"/>
<organism evidence="4 5">
    <name type="scientific">Parabacteroides goldsteinii DSM 19448 = WAL 12034</name>
    <dbReference type="NCBI Taxonomy" id="927665"/>
    <lineage>
        <taxon>Bacteria</taxon>
        <taxon>Pseudomonadati</taxon>
        <taxon>Bacteroidota</taxon>
        <taxon>Bacteroidia</taxon>
        <taxon>Bacteroidales</taxon>
        <taxon>Tannerellaceae</taxon>
        <taxon>Parabacteroides</taxon>
    </lineage>
</organism>
<feature type="chain" id="PRO_5002488128" description="GLUG domain-containing protein" evidence="2">
    <location>
        <begin position="33"/>
        <end position="1958"/>
    </location>
</feature>
<dbReference type="Gene3D" id="2.160.20.110">
    <property type="match status" value="4"/>
</dbReference>
<evidence type="ECO:0000313" key="5">
    <source>
        <dbReference type="Proteomes" id="UP000033047"/>
    </source>
</evidence>
<sequence>MNTTELRPLATRRLLAGLFFVIMAATPFITHAAPAGEGWNGEIADKIENAAGNSGDTADKPILIKEAAELAYLAQQANEGGYILELENGNKIDNTDESSKQGFSGYYFALSADIDLNGYEWTPIGNNTHPFRGHFNGDGHVVRGLKMNVEIETKSTTYAGLFGYIKNGTLRNLGVWLASEGIEVSSTDTGIIFAGGLAGAVTGTASNTPAGIQNCYVEGEGNIAVRSTDNTIRIHVGGIVGAAMTGTCIITHCYTTVDVETELVGGSIIHVGGIAGYALDISYSYATGNLKVKDIKKARGLLVGGICGHAPNGTITNCVALNKEISSPGSNLCFRICRSSSGTNYASPRMIINGLPVTGNDQVSKNGTDIWLENFKETLSGTSGNNEWTTAWSWTEGELPRLKKLNTDGTTYSNELISGQKVRSQSACLYHSTWESKTNIAQSIENAPPAGTDEPGDGLSPDKPILIKNAAELAYLAQQVNEGGYVLELENGNKIDNEADSYKQGFSSYYFALSDDIKLDGGLWTPIGHMHIFCGHFDGKGHIVDGLRIDQIDGYIGLFGYVNDGTICNLGVRLHEDGIKVASSRPKDNIFAGGIVGYLLGLNIGASLRNCFVVGDGKVEITAGYQGTVGAIAGSIKSSDSHSALLTHCYSTVDVEATTENQCYAGGIVGRSNSILSYTYATGSVKTNNATEQSAGGICGRREGGELTHNLALNSEVTVSGGSDSHRIAGSNLNDETSPGSSFNYACPSMSLKNQPFTDDPSSLDGANTWADQFRNDLQNIPVSPSDVNEWTTAWIWPDTPSGQPALLPQLKRLNPDGTYPEGSSADNLLAGQPSLATVDFLSVQPDPASSIENLGGGDGSTAATPIRIRNAVELAYLARQVNNGGQTLQLLYGKSIDNTADDNLKGFAGYHFALSDDIDLKRQNWTPIGNEDSPFMGNFNGDGHVIKGLKISIHNETDADVYAGLFGYVLNGTFCNLGIWLAPEGIEIFSSQSDICAGGLAGYISALYTNNIISVSCIHNCYVEAEGNGTIRGRGTGDNLVNIGGIAGNAYAEITHCYATVNVEGTNNRAARIGGIVGEGGPAISYTYATGKIKCSGSCFIGGITGRSTGSSITNCLALNKEITTDEKGHILFNRIAGFASTSTSNYSTPRMMLNGQPTKNADRDFAGADTWTDKFKEDLLKEPSDNNEWATAWKWADGKLPCLKKSNPDGSYSSSLIAGQTPHQADDFLYHSPWADNAVTSIENATPSGASQPGDGSSPNTPILIKDAAELAYLAQQVNAGGYVLEFSDGSKIDNANEITKRGFSGYYFSLSDDIKLEGGNWIPIGDDNSFRGHFDGKGHTVDGLRVDVVKENSSENSLDNTPAYAGLFGYVEDGTLCNLGVRLHEDGIKAVSNNNDAFAGGIVGLQIGFEDNTLLRNCFVVGNGKVEATAEFLGFAGGIAGLISFSVPNSATLTHCYATVDVEATANTTCCAGGIAGSSYGHLSYTYATGSVKTNKTNQYAGGICGDIVGGELTHSLALNSEVTANGANAHRIASNSFPPDSPPDFPSDLLPVLDANYARPAMSLNNGSDSGSTTVTSPDGSSLDGADTWLDTFADDLTTDDATNDGWKSSAWTWPAAPSTLLPKLALVTFDDSGTPNGFTPWSAPATTAVYGSLSSPAVSVAQPDIDAADYLVNRPLLHVTQPAEGGTLAVYLADPANPMAPAPGTPPLTDGTNGSESIPVAPGTALWLTNTPKAGYDFEAYLSGPASDGVTQPVSGQSLTMTAADLWITASFTAQAPPPPPTPVYYDVTLPSVEGATTDPAAGTYSVEAKESFRFFLTLDEAYSQSQPVVITDRGETITPRTSDGAYIVKTVHSDVSISIAGIVENDPVANESIAAPSDALRIWTEPGTLCIDLDITNRTSTDTDTVPSVRIISADGRLLHDFRLVPGLNRRNLAPGLYIIQAGQTVRKVIVK</sequence>
<evidence type="ECO:0000256" key="1">
    <source>
        <dbReference type="SAM" id="MobiDB-lite"/>
    </source>
</evidence>
<dbReference type="PATRIC" id="fig|927665.4.peg.4188"/>
<dbReference type="InterPro" id="IPR011493">
    <property type="entry name" value="GLUG"/>
</dbReference>
<feature type="compositionally biased region" description="Polar residues" evidence="1">
    <location>
        <begin position="731"/>
        <end position="740"/>
    </location>
</feature>
<proteinExistence type="predicted"/>
<protein>
    <recommendedName>
        <fullName evidence="3">GLUG domain-containing protein</fullName>
    </recommendedName>
</protein>
<dbReference type="RefSeq" id="WP_187386439.1">
    <property type="nucleotide sequence ID" value="NZ_KQ033913.1"/>
</dbReference>
<evidence type="ECO:0000313" key="4">
    <source>
        <dbReference type="EMBL" id="KKB48845.1"/>
    </source>
</evidence>
<name>A0A0F5IU77_9BACT</name>
<dbReference type="STRING" id="927665.HMPREF1535_04074"/>
<evidence type="ECO:0000256" key="2">
    <source>
        <dbReference type="SAM" id="SignalP"/>
    </source>
</evidence>
<dbReference type="Pfam" id="PF07581">
    <property type="entry name" value="Glug"/>
    <property type="match status" value="1"/>
</dbReference>
<gene>
    <name evidence="4" type="ORF">HMPREF1535_04074</name>
</gene>
<dbReference type="EMBL" id="AQHV01000021">
    <property type="protein sequence ID" value="KKB48845.1"/>
    <property type="molecule type" value="Genomic_DNA"/>
</dbReference>
<reference evidence="4 5" key="1">
    <citation type="submission" date="2013-04" db="EMBL/GenBank/DDBJ databases">
        <title>The Genome Sequence of Parabacteroides goldsteinii DSM 19448.</title>
        <authorList>
            <consortium name="The Broad Institute Genomics Platform"/>
            <person name="Earl A."/>
            <person name="Ward D."/>
            <person name="Feldgarden M."/>
            <person name="Gevers D."/>
            <person name="Martens E."/>
            <person name="Sakamoto M."/>
            <person name="Benno Y."/>
            <person name="Song Y."/>
            <person name="Liu C."/>
            <person name="Lee J."/>
            <person name="Bolanos M."/>
            <person name="Vaisanen M.L."/>
            <person name="Finegold S.M."/>
            <person name="Walker B."/>
            <person name="Young S."/>
            <person name="Zeng Q."/>
            <person name="Gargeya S."/>
            <person name="Fitzgerald M."/>
            <person name="Haas B."/>
            <person name="Abouelleil A."/>
            <person name="Allen A.W."/>
            <person name="Alvarado L."/>
            <person name="Arachchi H.M."/>
            <person name="Berlin A.M."/>
            <person name="Chapman S.B."/>
            <person name="Gainer-Dewar J."/>
            <person name="Goldberg J."/>
            <person name="Griggs A."/>
            <person name="Gujja S."/>
            <person name="Hansen M."/>
            <person name="Howarth C."/>
            <person name="Imamovic A."/>
            <person name="Ireland A."/>
            <person name="Larimer J."/>
            <person name="McCowan C."/>
            <person name="Murphy C."/>
            <person name="Pearson M."/>
            <person name="Poon T.W."/>
            <person name="Priest M."/>
            <person name="Roberts A."/>
            <person name="Saif S."/>
            <person name="Shea T."/>
            <person name="Sisk P."/>
            <person name="Sykes S."/>
            <person name="Wortman J."/>
            <person name="Nusbaum C."/>
            <person name="Birren B."/>
        </authorList>
    </citation>
    <scope>NUCLEOTIDE SEQUENCE [LARGE SCALE GENOMIC DNA]</scope>
    <source>
        <strain evidence="4 5">DSM 19448</strain>
    </source>
</reference>
<feature type="domain" description="GLUG" evidence="3">
    <location>
        <begin position="1043"/>
        <end position="1064"/>
    </location>
</feature>
<accession>A0A0F5IU77</accession>
<feature type="region of interest" description="Disordered" evidence="1">
    <location>
        <begin position="721"/>
        <end position="740"/>
    </location>
</feature>
<evidence type="ECO:0000259" key="3">
    <source>
        <dbReference type="Pfam" id="PF07581"/>
    </source>
</evidence>
<feature type="compositionally biased region" description="Polar residues" evidence="1">
    <location>
        <begin position="1567"/>
        <end position="1584"/>
    </location>
</feature>